<dbReference type="PROSITE" id="PS00041">
    <property type="entry name" value="HTH_ARAC_FAMILY_1"/>
    <property type="match status" value="1"/>
</dbReference>
<organism evidence="5 6">
    <name type="scientific">Marinobacterium nitratireducens</name>
    <dbReference type="NCBI Taxonomy" id="518897"/>
    <lineage>
        <taxon>Bacteria</taxon>
        <taxon>Pseudomonadati</taxon>
        <taxon>Pseudomonadota</taxon>
        <taxon>Gammaproteobacteria</taxon>
        <taxon>Oceanospirillales</taxon>
        <taxon>Oceanospirillaceae</taxon>
        <taxon>Marinobacterium</taxon>
    </lineage>
</organism>
<dbReference type="Gene3D" id="1.10.10.60">
    <property type="entry name" value="Homeodomain-like"/>
    <property type="match status" value="2"/>
</dbReference>
<dbReference type="RefSeq" id="WP_188858981.1">
    <property type="nucleotide sequence ID" value="NZ_BMLT01000002.1"/>
</dbReference>
<comment type="caution">
    <text evidence="5">The sequence shown here is derived from an EMBL/GenBank/DDBJ whole genome shotgun (WGS) entry which is preliminary data.</text>
</comment>
<gene>
    <name evidence="5" type="ORF">GCM10011348_10050</name>
</gene>
<evidence type="ECO:0000313" key="5">
    <source>
        <dbReference type="EMBL" id="GGO78347.1"/>
    </source>
</evidence>
<evidence type="ECO:0000313" key="6">
    <source>
        <dbReference type="Proteomes" id="UP000599578"/>
    </source>
</evidence>
<dbReference type="InterPro" id="IPR050204">
    <property type="entry name" value="AraC_XylS_family_regulators"/>
</dbReference>
<keyword evidence="1" id="KW-0805">Transcription regulation</keyword>
<dbReference type="GO" id="GO:0003700">
    <property type="term" value="F:DNA-binding transcription factor activity"/>
    <property type="evidence" value="ECO:0007669"/>
    <property type="project" value="InterPro"/>
</dbReference>
<reference evidence="5 6" key="1">
    <citation type="journal article" date="2014" name="Int. J. Syst. Evol. Microbiol.">
        <title>Complete genome sequence of Corynebacterium casei LMG S-19264T (=DSM 44701T), isolated from a smear-ripened cheese.</title>
        <authorList>
            <consortium name="US DOE Joint Genome Institute (JGI-PGF)"/>
            <person name="Walter F."/>
            <person name="Albersmeier A."/>
            <person name="Kalinowski J."/>
            <person name="Ruckert C."/>
        </authorList>
    </citation>
    <scope>NUCLEOTIDE SEQUENCE [LARGE SCALE GENOMIC DNA]</scope>
    <source>
        <strain evidence="5 6">CGMCC 1.7286</strain>
    </source>
</reference>
<dbReference type="SUPFAM" id="SSF46689">
    <property type="entry name" value="Homeodomain-like"/>
    <property type="match status" value="2"/>
</dbReference>
<dbReference type="InterPro" id="IPR018062">
    <property type="entry name" value="HTH_AraC-typ_CS"/>
</dbReference>
<evidence type="ECO:0000259" key="4">
    <source>
        <dbReference type="PROSITE" id="PS01124"/>
    </source>
</evidence>
<dbReference type="GO" id="GO:0043565">
    <property type="term" value="F:sequence-specific DNA binding"/>
    <property type="evidence" value="ECO:0007669"/>
    <property type="project" value="InterPro"/>
</dbReference>
<name>A0A917Z8V1_9GAMM</name>
<keyword evidence="2" id="KW-0238">DNA-binding</keyword>
<evidence type="ECO:0000256" key="3">
    <source>
        <dbReference type="ARBA" id="ARBA00023163"/>
    </source>
</evidence>
<keyword evidence="6" id="KW-1185">Reference proteome</keyword>
<dbReference type="AlphaFoldDB" id="A0A917Z8V1"/>
<dbReference type="InterPro" id="IPR018060">
    <property type="entry name" value="HTH_AraC"/>
</dbReference>
<dbReference type="SUPFAM" id="SSF51182">
    <property type="entry name" value="RmlC-like cupins"/>
    <property type="match status" value="1"/>
</dbReference>
<proteinExistence type="predicted"/>
<dbReference type="InterPro" id="IPR014710">
    <property type="entry name" value="RmlC-like_jellyroll"/>
</dbReference>
<dbReference type="InterPro" id="IPR009057">
    <property type="entry name" value="Homeodomain-like_sf"/>
</dbReference>
<dbReference type="Gene3D" id="2.60.120.10">
    <property type="entry name" value="Jelly Rolls"/>
    <property type="match status" value="1"/>
</dbReference>
<dbReference type="SMART" id="SM00342">
    <property type="entry name" value="HTH_ARAC"/>
    <property type="match status" value="1"/>
</dbReference>
<dbReference type="PROSITE" id="PS01124">
    <property type="entry name" value="HTH_ARAC_FAMILY_2"/>
    <property type="match status" value="1"/>
</dbReference>
<protein>
    <submittedName>
        <fullName evidence="5">AraC family transcriptional regulator</fullName>
    </submittedName>
</protein>
<accession>A0A917Z8V1</accession>
<dbReference type="InterPro" id="IPR011051">
    <property type="entry name" value="RmlC_Cupin_sf"/>
</dbReference>
<dbReference type="PANTHER" id="PTHR46796:SF10">
    <property type="entry name" value="TRANSCRIPTIONAL ACTIVATOR FEAR"/>
    <property type="match status" value="1"/>
</dbReference>
<dbReference type="Pfam" id="PF12833">
    <property type="entry name" value="HTH_18"/>
    <property type="match status" value="1"/>
</dbReference>
<keyword evidence="3" id="KW-0804">Transcription</keyword>
<dbReference type="PANTHER" id="PTHR46796">
    <property type="entry name" value="HTH-TYPE TRANSCRIPTIONAL ACTIVATOR RHAS-RELATED"/>
    <property type="match status" value="1"/>
</dbReference>
<evidence type="ECO:0000256" key="1">
    <source>
        <dbReference type="ARBA" id="ARBA00023015"/>
    </source>
</evidence>
<dbReference type="Proteomes" id="UP000599578">
    <property type="component" value="Unassembled WGS sequence"/>
</dbReference>
<evidence type="ECO:0000256" key="2">
    <source>
        <dbReference type="ARBA" id="ARBA00023125"/>
    </source>
</evidence>
<sequence length="258" mass="28637">MLKTADILTLPDSASTHDHSHHQLVLGLEGDTAFELEGLGQRVGPGNGCLVPASTAHAFCGIGRNSILVLNLTSGMAASRDERERLDRLFDQASYFSMDSHLQVLANAVSREIRQFPDDSMLARSCSNLLLCSLGNHLSRKTPARRPGLLDMTLIDEFIELNLQRKISVAHLAGVACLSSSQFHDLFKRQTGVTPHQYLLEKRLTCARALLEQGYPVARVIDHCGFANQSAFTHAFRRRFDITPARFRQQSALDADRR</sequence>
<feature type="domain" description="HTH araC/xylS-type" evidence="4">
    <location>
        <begin position="153"/>
        <end position="250"/>
    </location>
</feature>
<dbReference type="EMBL" id="BMLT01000002">
    <property type="protein sequence ID" value="GGO78347.1"/>
    <property type="molecule type" value="Genomic_DNA"/>
</dbReference>